<dbReference type="InterPro" id="IPR036075">
    <property type="entry name" value="ARMT-1-like_metal-bd_sf"/>
</dbReference>
<dbReference type="InterPro" id="IPR002791">
    <property type="entry name" value="ARMT1-like_metal-bd"/>
</dbReference>
<keyword evidence="7 10" id="KW-0464">Manganese</keyword>
<evidence type="ECO:0000313" key="14">
    <source>
        <dbReference type="WBParaSite" id="HPBE_0002686801-mRNA-1"/>
    </source>
</evidence>
<dbReference type="GO" id="GO:0046872">
    <property type="term" value="F:metal ion binding"/>
    <property type="evidence" value="ECO:0007669"/>
    <property type="project" value="UniProtKB-UniRule"/>
</dbReference>
<dbReference type="Gene3D" id="3.40.50.10880">
    <property type="entry name" value="Uncharacterised protein PF01937, DUF89, domain 3"/>
    <property type="match status" value="1"/>
</dbReference>
<evidence type="ECO:0000259" key="11">
    <source>
        <dbReference type="Pfam" id="PF01937"/>
    </source>
</evidence>
<name>A0A183GVZ8_HELPZ</name>
<sequence>MGDLMFVEYLLQVKLVDKIVLHGKEYPYFVSDVTGKDFEWTLAELKKLGDVFGRMYEKLSERLKKNQLVFHDHRFWTYPHAYCEMKTVAPELYAELSEASLIIFKGDLNYRKLVGDREWPYETPLKTALCGFLPAPLLALRTLKSETVAGLPDKVAERMREQPDQKWMTTGEYGIAELAR</sequence>
<dbReference type="Pfam" id="PF01937">
    <property type="entry name" value="ARMT1-like_dom"/>
    <property type="match status" value="1"/>
</dbReference>
<dbReference type="GO" id="GO:0051998">
    <property type="term" value="F:protein carboxyl O-methyltransferase activity"/>
    <property type="evidence" value="ECO:0007669"/>
    <property type="project" value="UniProtKB-UniRule"/>
</dbReference>
<evidence type="ECO:0000256" key="9">
    <source>
        <dbReference type="ARBA" id="ARBA00048809"/>
    </source>
</evidence>
<accession>A0A183GVZ8</accession>
<keyword evidence="5 10" id="KW-0479">Metal-binding</keyword>
<comment type="catalytic activity">
    <reaction evidence="9 10">
        <text>beta-D-fructose 6-phosphate = dihydroxyacetone + D-glyceraldehyde 3-phosphate</text>
        <dbReference type="Rhea" id="RHEA:28002"/>
        <dbReference type="ChEBI" id="CHEBI:16016"/>
        <dbReference type="ChEBI" id="CHEBI:57634"/>
        <dbReference type="ChEBI" id="CHEBI:59776"/>
    </reaction>
</comment>
<dbReference type="PANTHER" id="PTHR12260:SF6">
    <property type="entry name" value="DAMAGE-CONTROL PHOSPHATASE ARMT1"/>
    <property type="match status" value="1"/>
</dbReference>
<dbReference type="InterPro" id="IPR039763">
    <property type="entry name" value="ARMT1"/>
</dbReference>
<comment type="domain">
    <text evidence="10">Subfamily III proteins have a conserved RTxK motif about 40-50 residues from the C-terminus; the threonine may be replaced by serine or cysteine.</text>
</comment>
<dbReference type="EC" id="3.1.3.-" evidence="10"/>
<reference evidence="14" key="2">
    <citation type="submission" date="2019-09" db="UniProtKB">
        <authorList>
            <consortium name="WormBaseParasite"/>
        </authorList>
    </citation>
    <scope>IDENTIFICATION</scope>
</reference>
<dbReference type="GO" id="GO:0006974">
    <property type="term" value="P:DNA damage response"/>
    <property type="evidence" value="ECO:0007669"/>
    <property type="project" value="TreeGrafter"/>
</dbReference>
<dbReference type="GO" id="GO:0016791">
    <property type="term" value="F:phosphatase activity"/>
    <property type="evidence" value="ECO:0007669"/>
    <property type="project" value="TreeGrafter"/>
</dbReference>
<comment type="similarity">
    <text evidence="3 10">Belongs to the damage-control phosphatase family. Sugar phosphate phosphatase III subfamily.</text>
</comment>
<comment type="catalytic activity">
    <reaction evidence="1 10">
        <text>L-glutamyl-[protein] + S-adenosyl-L-methionine = [protein]-L-glutamate 5-O-methyl ester + S-adenosyl-L-homocysteine</text>
        <dbReference type="Rhea" id="RHEA:24452"/>
        <dbReference type="Rhea" id="RHEA-COMP:10208"/>
        <dbReference type="Rhea" id="RHEA-COMP:10311"/>
        <dbReference type="ChEBI" id="CHEBI:29973"/>
        <dbReference type="ChEBI" id="CHEBI:57856"/>
        <dbReference type="ChEBI" id="CHEBI:59789"/>
        <dbReference type="ChEBI" id="CHEBI:82795"/>
    </reaction>
</comment>
<dbReference type="GO" id="GO:0005634">
    <property type="term" value="C:nucleus"/>
    <property type="evidence" value="ECO:0007669"/>
    <property type="project" value="TreeGrafter"/>
</dbReference>
<keyword evidence="10" id="KW-0489">Methyltransferase</keyword>
<accession>A0A3P8E6W9</accession>
<evidence type="ECO:0000256" key="3">
    <source>
        <dbReference type="ARBA" id="ARBA00009519"/>
    </source>
</evidence>
<dbReference type="EMBL" id="UZAH01041093">
    <property type="protein sequence ID" value="VDP59732.1"/>
    <property type="molecule type" value="Genomic_DNA"/>
</dbReference>
<dbReference type="WBParaSite" id="HPBE_0002686801-mRNA-1">
    <property type="protein sequence ID" value="HPBE_0002686801-mRNA-1"/>
    <property type="gene ID" value="HPBE_0002686801"/>
</dbReference>
<comment type="catalytic activity">
    <reaction evidence="2 10">
        <text>beta-D-fructose 1-phosphate + H2O = D-fructose + phosphate</text>
        <dbReference type="Rhea" id="RHEA:35603"/>
        <dbReference type="ChEBI" id="CHEBI:15377"/>
        <dbReference type="ChEBI" id="CHEBI:37721"/>
        <dbReference type="ChEBI" id="CHEBI:43474"/>
        <dbReference type="ChEBI" id="CHEBI:138881"/>
    </reaction>
</comment>
<gene>
    <name evidence="12" type="ORF">HPBE_LOCUS26867</name>
</gene>
<evidence type="ECO:0000256" key="10">
    <source>
        <dbReference type="RuleBase" id="RU367030"/>
    </source>
</evidence>
<evidence type="ECO:0000256" key="8">
    <source>
        <dbReference type="ARBA" id="ARBA00045980"/>
    </source>
</evidence>
<keyword evidence="10" id="KW-0808">Transferase</keyword>
<dbReference type="OrthoDB" id="541375at2759"/>
<evidence type="ECO:0000313" key="13">
    <source>
        <dbReference type="Proteomes" id="UP000050761"/>
    </source>
</evidence>
<comment type="function">
    <text evidence="8 10">Metal-dependent phosphatase that shows phosphatase activity against several substrates, including fructose-1-phosphate and fructose-6-phosphate. Its preference for fructose-1-phosphate, a strong glycating agent that causes DNA damage rather than a canonical yeast metabolite, suggests a damage-control function in hexose phosphate metabolism. Has also been shown to have O-methyltransferase activity that methylates glutamate residues of target proteins to form gamma-glutamyl methyl ester residues. Possibly methylates PCNA, suggesting it is involved in the DNA damage response.</text>
</comment>
<reference evidence="12 13" key="1">
    <citation type="submission" date="2018-11" db="EMBL/GenBank/DDBJ databases">
        <authorList>
            <consortium name="Pathogen Informatics"/>
        </authorList>
    </citation>
    <scope>NUCLEOTIDE SEQUENCE [LARGE SCALE GENOMIC DNA]</scope>
</reference>
<feature type="domain" description="Damage-control phosphatase ARMT1-like metal-binding" evidence="11">
    <location>
        <begin position="3"/>
        <end position="157"/>
    </location>
</feature>
<dbReference type="AlphaFoldDB" id="A0A183GVZ8"/>
<evidence type="ECO:0000313" key="12">
    <source>
        <dbReference type="EMBL" id="VDP59732.1"/>
    </source>
</evidence>
<evidence type="ECO:0000256" key="4">
    <source>
        <dbReference type="ARBA" id="ARBA00022596"/>
    </source>
</evidence>
<dbReference type="GO" id="GO:0032259">
    <property type="term" value="P:methylation"/>
    <property type="evidence" value="ECO:0007669"/>
    <property type="project" value="UniProtKB-KW"/>
</dbReference>
<evidence type="ECO:0000256" key="6">
    <source>
        <dbReference type="ARBA" id="ARBA00022801"/>
    </source>
</evidence>
<comment type="cofactor">
    <cofactor evidence="10">
        <name>Mn(2+)</name>
        <dbReference type="ChEBI" id="CHEBI:29035"/>
    </cofactor>
    <cofactor evidence="10">
        <name>Ni(2+)</name>
        <dbReference type="ChEBI" id="CHEBI:49786"/>
    </cofactor>
</comment>
<evidence type="ECO:0000256" key="1">
    <source>
        <dbReference type="ARBA" id="ARBA00000807"/>
    </source>
</evidence>
<evidence type="ECO:0000256" key="5">
    <source>
        <dbReference type="ARBA" id="ARBA00022723"/>
    </source>
</evidence>
<evidence type="ECO:0000256" key="2">
    <source>
        <dbReference type="ARBA" id="ARBA00001326"/>
    </source>
</evidence>
<dbReference type="PANTHER" id="PTHR12260">
    <property type="entry name" value="DAMAGE-CONTROL PHOSPHATASE ARMT1"/>
    <property type="match status" value="1"/>
</dbReference>
<keyword evidence="4" id="KW-0533">Nickel</keyword>
<protein>
    <recommendedName>
        <fullName evidence="10">Sugar phosphate phosphatase</fullName>
        <ecNumber evidence="10">2.1.1.-</ecNumber>
        <ecNumber evidence="10">3.1.3.-</ecNumber>
    </recommendedName>
</protein>
<keyword evidence="13" id="KW-1185">Reference proteome</keyword>
<dbReference type="EC" id="2.1.1.-" evidence="10"/>
<keyword evidence="6 10" id="KW-0378">Hydrolase</keyword>
<dbReference type="SUPFAM" id="SSF111321">
    <property type="entry name" value="AF1104-like"/>
    <property type="match status" value="1"/>
</dbReference>
<proteinExistence type="inferred from homology"/>
<organism evidence="13 14">
    <name type="scientific">Heligmosomoides polygyrus</name>
    <name type="common">Parasitic roundworm</name>
    <dbReference type="NCBI Taxonomy" id="6339"/>
    <lineage>
        <taxon>Eukaryota</taxon>
        <taxon>Metazoa</taxon>
        <taxon>Ecdysozoa</taxon>
        <taxon>Nematoda</taxon>
        <taxon>Chromadorea</taxon>
        <taxon>Rhabditida</taxon>
        <taxon>Rhabditina</taxon>
        <taxon>Rhabditomorpha</taxon>
        <taxon>Strongyloidea</taxon>
        <taxon>Heligmosomidae</taxon>
        <taxon>Heligmosomoides</taxon>
    </lineage>
</organism>
<dbReference type="Proteomes" id="UP000050761">
    <property type="component" value="Unassembled WGS sequence"/>
</dbReference>
<evidence type="ECO:0000256" key="7">
    <source>
        <dbReference type="ARBA" id="ARBA00023211"/>
    </source>
</evidence>